<dbReference type="EMBL" id="ML977509">
    <property type="protein sequence ID" value="KAF2127930.1"/>
    <property type="molecule type" value="Genomic_DNA"/>
</dbReference>
<dbReference type="Proteomes" id="UP000799771">
    <property type="component" value="Unassembled WGS sequence"/>
</dbReference>
<sequence length="328" mass="37472">MAFPRKPFEDHNPYTTGQTNQPFTSNSIPNSSSTSSPNAPHRSTLYDPAGEQHMRPEWGANYKDLQAHAACDFCYRPCRHCRPDTSEEATTKQEEGDSTSPAAELEHKVMATGPAPSEDLNITKQREDYKHNSPSLGLHSETLRRPSPTRLHSTTPPATAPLLPDQQANSSPQVHELDVEKIWWSEFVSRYLHEKAQADPDGLTDDEKARYVAQLSLTIERNKKDKYDYANLFNQDERDLWDDKALPRDLIRRLHRYRTDLERLPLFDVTMEEDTETRIGDHPALQKYLDLIVDQLSDSEEDELGVDEYSDTHSDWGSLYTGEGKTET</sequence>
<feature type="compositionally biased region" description="Low complexity" evidence="1">
    <location>
        <begin position="24"/>
        <end position="38"/>
    </location>
</feature>
<feature type="region of interest" description="Disordered" evidence="1">
    <location>
        <begin position="1"/>
        <end position="57"/>
    </location>
</feature>
<gene>
    <name evidence="2" type="ORF">P153DRAFT_386908</name>
</gene>
<organism evidence="2 3">
    <name type="scientific">Dothidotthia symphoricarpi CBS 119687</name>
    <dbReference type="NCBI Taxonomy" id="1392245"/>
    <lineage>
        <taxon>Eukaryota</taxon>
        <taxon>Fungi</taxon>
        <taxon>Dikarya</taxon>
        <taxon>Ascomycota</taxon>
        <taxon>Pezizomycotina</taxon>
        <taxon>Dothideomycetes</taxon>
        <taxon>Pleosporomycetidae</taxon>
        <taxon>Pleosporales</taxon>
        <taxon>Dothidotthiaceae</taxon>
        <taxon>Dothidotthia</taxon>
    </lineage>
</organism>
<feature type="compositionally biased region" description="Low complexity" evidence="1">
    <location>
        <begin position="154"/>
        <end position="164"/>
    </location>
</feature>
<accession>A0A6A6A7X5</accession>
<feature type="region of interest" description="Disordered" evidence="1">
    <location>
        <begin position="299"/>
        <end position="328"/>
    </location>
</feature>
<reference evidence="2" key="1">
    <citation type="journal article" date="2020" name="Stud. Mycol.">
        <title>101 Dothideomycetes genomes: a test case for predicting lifestyles and emergence of pathogens.</title>
        <authorList>
            <person name="Haridas S."/>
            <person name="Albert R."/>
            <person name="Binder M."/>
            <person name="Bloem J."/>
            <person name="Labutti K."/>
            <person name="Salamov A."/>
            <person name="Andreopoulos B."/>
            <person name="Baker S."/>
            <person name="Barry K."/>
            <person name="Bills G."/>
            <person name="Bluhm B."/>
            <person name="Cannon C."/>
            <person name="Castanera R."/>
            <person name="Culley D."/>
            <person name="Daum C."/>
            <person name="Ezra D."/>
            <person name="Gonzalez J."/>
            <person name="Henrissat B."/>
            <person name="Kuo A."/>
            <person name="Liang C."/>
            <person name="Lipzen A."/>
            <person name="Lutzoni F."/>
            <person name="Magnuson J."/>
            <person name="Mondo S."/>
            <person name="Nolan M."/>
            <person name="Ohm R."/>
            <person name="Pangilinan J."/>
            <person name="Park H.-J."/>
            <person name="Ramirez L."/>
            <person name="Alfaro M."/>
            <person name="Sun H."/>
            <person name="Tritt A."/>
            <person name="Yoshinaga Y."/>
            <person name="Zwiers L.-H."/>
            <person name="Turgeon B."/>
            <person name="Goodwin S."/>
            <person name="Spatafora J."/>
            <person name="Crous P."/>
            <person name="Grigoriev I."/>
        </authorList>
    </citation>
    <scope>NUCLEOTIDE SEQUENCE</scope>
    <source>
        <strain evidence="2">CBS 119687</strain>
    </source>
</reference>
<keyword evidence="3" id="KW-1185">Reference proteome</keyword>
<dbReference type="RefSeq" id="XP_033522319.1">
    <property type="nucleotide sequence ID" value="XM_033670585.1"/>
</dbReference>
<evidence type="ECO:0000313" key="2">
    <source>
        <dbReference type="EMBL" id="KAF2127930.1"/>
    </source>
</evidence>
<protein>
    <submittedName>
        <fullName evidence="2">Uncharacterized protein</fullName>
    </submittedName>
</protein>
<evidence type="ECO:0000256" key="1">
    <source>
        <dbReference type="SAM" id="MobiDB-lite"/>
    </source>
</evidence>
<dbReference type="GeneID" id="54411017"/>
<feature type="compositionally biased region" description="Polar residues" evidence="1">
    <location>
        <begin position="13"/>
        <end position="23"/>
    </location>
</feature>
<evidence type="ECO:0000313" key="3">
    <source>
        <dbReference type="Proteomes" id="UP000799771"/>
    </source>
</evidence>
<dbReference type="AlphaFoldDB" id="A0A6A6A7X5"/>
<proteinExistence type="predicted"/>
<name>A0A6A6A7X5_9PLEO</name>
<feature type="region of interest" description="Disordered" evidence="1">
    <location>
        <begin position="129"/>
        <end position="174"/>
    </location>
</feature>
<feature type="compositionally biased region" description="Acidic residues" evidence="1">
    <location>
        <begin position="299"/>
        <end position="309"/>
    </location>
</feature>
<feature type="compositionally biased region" description="Basic and acidic residues" evidence="1">
    <location>
        <begin position="1"/>
        <end position="12"/>
    </location>
</feature>